<organism evidence="10 11">
    <name type="scientific">Halobacterium hubeiense</name>
    <dbReference type="NCBI Taxonomy" id="1407499"/>
    <lineage>
        <taxon>Archaea</taxon>
        <taxon>Methanobacteriati</taxon>
        <taxon>Methanobacteriota</taxon>
        <taxon>Stenosarchaea group</taxon>
        <taxon>Halobacteria</taxon>
        <taxon>Halobacteriales</taxon>
        <taxon>Halobacteriaceae</taxon>
        <taxon>Halobacterium</taxon>
    </lineage>
</organism>
<dbReference type="STRING" id="1407499.HHUB_1090"/>
<dbReference type="InterPro" id="IPR004488">
    <property type="entry name" value="Mg/Co-transport_prot_CorA"/>
</dbReference>
<protein>
    <recommendedName>
        <fullName evidence="8">Magnesium transport protein CorA</fullName>
    </recommendedName>
</protein>
<sequence length="322" mass="36442">MTVDCVVYAADGLAEWTDLEAARDAEGTTWVRVTDPSDAELDDVADAYDIHALEVEDVRGDVRPKVEEFDEHTFVLVKAATLRRGDVAFAEELHAQQVGLFLGDDWLVTVEPERVASLDDVWERVHREEPRLASRGADFTAYRCLDRVVDDYFAILDDIEDDIEVVEDEVVDAAGDDVLERINDLRRDLLSVRRLLWPTREAVGVLARGDPEQIGEDAEKYYRDVYDHLVQLVDLVETYRDLTSGARDIYLNALSMSTNDAMKKLTVVATVILPLTFVAGVYGMNFEHMPELAWPYGYPAVMVGMAAMALILMAYFRREDWV</sequence>
<evidence type="ECO:0000256" key="7">
    <source>
        <dbReference type="ARBA" id="ARBA00023136"/>
    </source>
</evidence>
<proteinExistence type="inferred from homology"/>
<keyword evidence="7 8" id="KW-0472">Membrane</keyword>
<evidence type="ECO:0000256" key="5">
    <source>
        <dbReference type="ARBA" id="ARBA00022692"/>
    </source>
</evidence>
<gene>
    <name evidence="8 10" type="primary">corA</name>
    <name evidence="10" type="ORF">HHUB_1090</name>
</gene>
<dbReference type="AlphaFoldDB" id="A0A0U5GY37"/>
<dbReference type="SUPFAM" id="SSF143865">
    <property type="entry name" value="CorA soluble domain-like"/>
    <property type="match status" value="1"/>
</dbReference>
<evidence type="ECO:0000313" key="10">
    <source>
        <dbReference type="EMBL" id="CQH44915.1"/>
    </source>
</evidence>
<evidence type="ECO:0000256" key="4">
    <source>
        <dbReference type="ARBA" id="ARBA00022475"/>
    </source>
</evidence>
<feature type="transmembrane region" description="Helical" evidence="8">
    <location>
        <begin position="265"/>
        <end position="284"/>
    </location>
</feature>
<evidence type="ECO:0000256" key="2">
    <source>
        <dbReference type="ARBA" id="ARBA00009765"/>
    </source>
</evidence>
<dbReference type="InterPro" id="IPR045861">
    <property type="entry name" value="CorA_cytoplasmic_dom"/>
</dbReference>
<keyword evidence="4 8" id="KW-1003">Cell membrane</keyword>
<dbReference type="GO" id="GO:0050897">
    <property type="term" value="F:cobalt ion binding"/>
    <property type="evidence" value="ECO:0007669"/>
    <property type="project" value="TreeGrafter"/>
</dbReference>
<dbReference type="GO" id="GO:0015095">
    <property type="term" value="F:magnesium ion transmembrane transporter activity"/>
    <property type="evidence" value="ECO:0007669"/>
    <property type="project" value="UniProtKB-UniRule"/>
</dbReference>
<evidence type="ECO:0000256" key="1">
    <source>
        <dbReference type="ARBA" id="ARBA00004651"/>
    </source>
</evidence>
<dbReference type="InterPro" id="IPR002523">
    <property type="entry name" value="MgTranspt_CorA/ZnTranspt_ZntB"/>
</dbReference>
<dbReference type="Proteomes" id="UP000066737">
    <property type="component" value="Chromosome I"/>
</dbReference>
<comment type="function">
    <text evidence="8">Mediates influx of magnesium ions.</text>
</comment>
<comment type="subcellular location">
    <subcellularLocation>
        <location evidence="1">Cell membrane</location>
        <topology evidence="1">Multi-pass membrane protein</topology>
    </subcellularLocation>
    <subcellularLocation>
        <location evidence="8">Membrane</location>
        <topology evidence="8">Multi-pass membrane protein</topology>
    </subcellularLocation>
</comment>
<evidence type="ECO:0000256" key="3">
    <source>
        <dbReference type="ARBA" id="ARBA00022448"/>
    </source>
</evidence>
<keyword evidence="6 8" id="KW-1133">Transmembrane helix</keyword>
<reference evidence="11" key="1">
    <citation type="journal article" date="2016" name="Environ. Microbiol.">
        <title>The complete genome of a viable archaeum isolated from 123-million-year-old rock salt.</title>
        <authorList>
            <person name="Jaakkola S.T."/>
            <person name="Pfeiffer F."/>
            <person name="Ravantti J.J."/>
            <person name="Guo Q."/>
            <person name="Liu Y."/>
            <person name="Chen X."/>
            <person name="Ma H."/>
            <person name="Yang C."/>
            <person name="Oksanen H.M."/>
            <person name="Bamford D.H."/>
        </authorList>
    </citation>
    <scope>NUCLEOTIDE SEQUENCE</scope>
    <source>
        <strain evidence="11">JI20-1</strain>
    </source>
</reference>
<feature type="transmembrane region" description="Helical" evidence="8">
    <location>
        <begin position="296"/>
        <end position="316"/>
    </location>
</feature>
<name>A0A0U5GY37_9EURY</name>
<evidence type="ECO:0000256" key="8">
    <source>
        <dbReference type="RuleBase" id="RU362010"/>
    </source>
</evidence>
<dbReference type="Gene3D" id="1.20.58.340">
    <property type="entry name" value="Magnesium transport protein CorA, transmembrane region"/>
    <property type="match status" value="2"/>
</dbReference>
<dbReference type="NCBIfam" id="TIGR00383">
    <property type="entry name" value="corA"/>
    <property type="match status" value="1"/>
</dbReference>
<dbReference type="InterPro" id="IPR045863">
    <property type="entry name" value="CorA_TM1_TM2"/>
</dbReference>
<accession>A0A0U5GY37</accession>
<dbReference type="EMBL" id="LN831302">
    <property type="protein sequence ID" value="CQH44915.1"/>
    <property type="molecule type" value="Genomic_DNA"/>
</dbReference>
<comment type="similarity">
    <text evidence="2 8">Belongs to the CorA metal ion transporter (MIT) (TC 1.A.35) family.</text>
</comment>
<keyword evidence="5 8" id="KW-0812">Transmembrane</keyword>
<dbReference type="Pfam" id="PF01544">
    <property type="entry name" value="CorA"/>
    <property type="match status" value="1"/>
</dbReference>
<keyword evidence="11" id="KW-1185">Reference proteome</keyword>
<dbReference type="PANTHER" id="PTHR46494:SF1">
    <property type="entry name" value="CORA FAMILY METAL ION TRANSPORTER (EUROFUNG)"/>
    <property type="match status" value="1"/>
</dbReference>
<evidence type="ECO:0000256" key="9">
    <source>
        <dbReference type="SAM" id="Coils"/>
    </source>
</evidence>
<keyword evidence="9" id="KW-0175">Coiled coil</keyword>
<evidence type="ECO:0000256" key="6">
    <source>
        <dbReference type="ARBA" id="ARBA00022989"/>
    </source>
</evidence>
<dbReference type="Gene3D" id="3.30.460.20">
    <property type="entry name" value="CorA soluble domain-like"/>
    <property type="match status" value="1"/>
</dbReference>
<dbReference type="SUPFAM" id="SSF144083">
    <property type="entry name" value="Magnesium transport protein CorA, transmembrane region"/>
    <property type="match status" value="1"/>
</dbReference>
<keyword evidence="3 8" id="KW-0813">Transport</keyword>
<dbReference type="PANTHER" id="PTHR46494">
    <property type="entry name" value="CORA FAMILY METAL ION TRANSPORTER (EUROFUNG)"/>
    <property type="match status" value="1"/>
</dbReference>
<dbReference type="FunFam" id="1.20.58.340:FF:000012">
    <property type="entry name" value="Magnesium transport protein CorA"/>
    <property type="match status" value="1"/>
</dbReference>
<keyword evidence="8" id="KW-0406">Ion transport</keyword>
<dbReference type="OrthoDB" id="28779at2157"/>
<dbReference type="RefSeq" id="WP_059055201.1">
    <property type="nucleotide sequence ID" value="NZ_CEML01000001.1"/>
</dbReference>
<evidence type="ECO:0000313" key="11">
    <source>
        <dbReference type="Proteomes" id="UP000066737"/>
    </source>
</evidence>
<feature type="coiled-coil region" evidence="9">
    <location>
        <begin position="149"/>
        <end position="176"/>
    </location>
</feature>
<keyword evidence="8" id="KW-0460">Magnesium</keyword>
<dbReference type="KEGG" id="hhb:Hhub_1090"/>
<dbReference type="GO" id="GO:0015087">
    <property type="term" value="F:cobalt ion transmembrane transporter activity"/>
    <property type="evidence" value="ECO:0007669"/>
    <property type="project" value="UniProtKB-UniRule"/>
</dbReference>
<dbReference type="GO" id="GO:0000287">
    <property type="term" value="F:magnesium ion binding"/>
    <property type="evidence" value="ECO:0007669"/>
    <property type="project" value="TreeGrafter"/>
</dbReference>
<dbReference type="GeneID" id="91108540"/>
<dbReference type="GO" id="GO:0005886">
    <property type="term" value="C:plasma membrane"/>
    <property type="evidence" value="ECO:0007669"/>
    <property type="project" value="UniProtKB-SubCell"/>
</dbReference>
<dbReference type="CDD" id="cd12828">
    <property type="entry name" value="TmCorA-like_1"/>
    <property type="match status" value="1"/>
</dbReference>